<dbReference type="Proteomes" id="UP001210678">
    <property type="component" value="Unassembled WGS sequence"/>
</dbReference>
<organism evidence="1 2">
    <name type="scientific">Vibrio algarum</name>
    <dbReference type="NCBI Taxonomy" id="3020714"/>
    <lineage>
        <taxon>Bacteria</taxon>
        <taxon>Pseudomonadati</taxon>
        <taxon>Pseudomonadota</taxon>
        <taxon>Gammaproteobacteria</taxon>
        <taxon>Vibrionales</taxon>
        <taxon>Vibrionaceae</taxon>
        <taxon>Vibrio</taxon>
    </lineage>
</organism>
<evidence type="ECO:0000313" key="2">
    <source>
        <dbReference type="Proteomes" id="UP001210678"/>
    </source>
</evidence>
<accession>A0ABT4YUQ9</accession>
<reference evidence="1 2" key="1">
    <citation type="submission" date="2023-01" db="EMBL/GenBank/DDBJ databases">
        <title>Vibrio sp. KJ40-1 sp.nov, isolated from marine algae.</title>
        <authorList>
            <person name="Butt M."/>
            <person name="Kim J.M.J."/>
            <person name="Jeon C.O.C."/>
        </authorList>
    </citation>
    <scope>NUCLEOTIDE SEQUENCE [LARGE SCALE GENOMIC DNA]</scope>
    <source>
        <strain evidence="1 2">KJ40-1</strain>
    </source>
</reference>
<gene>
    <name evidence="1" type="ORF">PGX00_17340</name>
</gene>
<name>A0ABT4YUQ9_9VIBR</name>
<keyword evidence="2" id="KW-1185">Reference proteome</keyword>
<evidence type="ECO:0000313" key="1">
    <source>
        <dbReference type="EMBL" id="MDB1125317.1"/>
    </source>
</evidence>
<dbReference type="RefSeq" id="WP_272138915.1">
    <property type="nucleotide sequence ID" value="NZ_JAQLOI010000003.1"/>
</dbReference>
<comment type="caution">
    <text evidence="1">The sequence shown here is derived from an EMBL/GenBank/DDBJ whole genome shotgun (WGS) entry which is preliminary data.</text>
</comment>
<proteinExistence type="predicted"/>
<dbReference type="EMBL" id="JAQLOI010000003">
    <property type="protein sequence ID" value="MDB1125317.1"/>
    <property type="molecule type" value="Genomic_DNA"/>
</dbReference>
<protein>
    <submittedName>
        <fullName evidence="1">Uncharacterized protein</fullName>
    </submittedName>
</protein>
<sequence>MQSSKPVQTIQIEMSIEKFEELLYERQLCAAHVRCLNSQSKQLIRELCLKACQKSICCAESDSSWFEHEYRIKVDSATLIASSAVLS</sequence>